<organism evidence="6 7">
    <name type="scientific">Microvirga aerilata</name>
    <dbReference type="NCBI Taxonomy" id="670292"/>
    <lineage>
        <taxon>Bacteria</taxon>
        <taxon>Pseudomonadati</taxon>
        <taxon>Pseudomonadota</taxon>
        <taxon>Alphaproteobacteria</taxon>
        <taxon>Hyphomicrobiales</taxon>
        <taxon>Methylobacteriaceae</taxon>
        <taxon>Microvirga</taxon>
    </lineage>
</organism>
<keyword evidence="6" id="KW-0762">Sugar transport</keyword>
<sequence>MDYTGYAAAICTTSAYVPQVMRVWRTRSTKDISLKMFLVLVTGLALWLAYGFWKGEIPLIAANGITLMLAGTILFFKLKHG</sequence>
<protein>
    <submittedName>
        <fullName evidence="6">SemiSWEET family sugar transporter</fullName>
    </submittedName>
</protein>
<gene>
    <name evidence="6" type="ORF">JKG68_09385</name>
</gene>
<dbReference type="Pfam" id="PF04193">
    <property type="entry name" value="PQ-loop"/>
    <property type="match status" value="1"/>
</dbReference>
<proteinExistence type="predicted"/>
<dbReference type="EMBL" id="JAEQMY010000010">
    <property type="protein sequence ID" value="MBL0404177.1"/>
    <property type="molecule type" value="Genomic_DNA"/>
</dbReference>
<dbReference type="Proteomes" id="UP000605848">
    <property type="component" value="Unassembled WGS sequence"/>
</dbReference>
<evidence type="ECO:0000313" key="6">
    <source>
        <dbReference type="EMBL" id="MBL0404177.1"/>
    </source>
</evidence>
<accession>A0A937CZL8</accession>
<dbReference type="GO" id="GO:0051119">
    <property type="term" value="F:sugar transmembrane transporter activity"/>
    <property type="evidence" value="ECO:0007669"/>
    <property type="project" value="InterPro"/>
</dbReference>
<dbReference type="GO" id="GO:0016020">
    <property type="term" value="C:membrane"/>
    <property type="evidence" value="ECO:0007669"/>
    <property type="project" value="UniProtKB-SubCell"/>
</dbReference>
<feature type="transmembrane region" description="Helical" evidence="5">
    <location>
        <begin position="36"/>
        <end position="53"/>
    </location>
</feature>
<keyword evidence="6" id="KW-0813">Transport</keyword>
<evidence type="ECO:0000313" key="7">
    <source>
        <dbReference type="Proteomes" id="UP000605848"/>
    </source>
</evidence>
<evidence type="ECO:0000256" key="5">
    <source>
        <dbReference type="SAM" id="Phobius"/>
    </source>
</evidence>
<keyword evidence="4 5" id="KW-0472">Membrane</keyword>
<keyword evidence="3 5" id="KW-1133">Transmembrane helix</keyword>
<evidence type="ECO:0000256" key="4">
    <source>
        <dbReference type="ARBA" id="ARBA00023136"/>
    </source>
</evidence>
<comment type="subcellular location">
    <subcellularLocation>
        <location evidence="1">Membrane</location>
        <topology evidence="1">Multi-pass membrane protein</topology>
    </subcellularLocation>
</comment>
<evidence type="ECO:0000256" key="2">
    <source>
        <dbReference type="ARBA" id="ARBA00022692"/>
    </source>
</evidence>
<dbReference type="InterPro" id="IPR006603">
    <property type="entry name" value="PQ-loop_rpt"/>
</dbReference>
<keyword evidence="2 5" id="KW-0812">Transmembrane</keyword>
<dbReference type="Gene3D" id="1.20.1280.290">
    <property type="match status" value="1"/>
</dbReference>
<dbReference type="RefSeq" id="WP_202058674.1">
    <property type="nucleotide sequence ID" value="NZ_JBHTFS010000001.1"/>
</dbReference>
<evidence type="ECO:0000256" key="3">
    <source>
        <dbReference type="ARBA" id="ARBA00022989"/>
    </source>
</evidence>
<comment type="caution">
    <text evidence="6">The sequence shown here is derived from an EMBL/GenBank/DDBJ whole genome shotgun (WGS) entry which is preliminary data.</text>
</comment>
<reference evidence="6" key="1">
    <citation type="submission" date="2021-01" db="EMBL/GenBank/DDBJ databases">
        <title>Microvirga sp.</title>
        <authorList>
            <person name="Kim M.K."/>
        </authorList>
    </citation>
    <scope>NUCLEOTIDE SEQUENCE</scope>
    <source>
        <strain evidence="6">5420S-16</strain>
    </source>
</reference>
<dbReference type="InterPro" id="IPR047662">
    <property type="entry name" value="SemiSWEET"/>
</dbReference>
<dbReference type="AlphaFoldDB" id="A0A937CZL8"/>
<keyword evidence="7" id="KW-1185">Reference proteome</keyword>
<dbReference type="NCBIfam" id="NF037968">
    <property type="entry name" value="SemiSWEET_2"/>
    <property type="match status" value="1"/>
</dbReference>
<name>A0A937CZL8_9HYPH</name>
<evidence type="ECO:0000256" key="1">
    <source>
        <dbReference type="ARBA" id="ARBA00004141"/>
    </source>
</evidence>
<feature type="transmembrane region" description="Helical" evidence="5">
    <location>
        <begin position="59"/>
        <end position="78"/>
    </location>
</feature>